<dbReference type="GO" id="GO:0032259">
    <property type="term" value="P:methylation"/>
    <property type="evidence" value="ECO:0007669"/>
    <property type="project" value="UniProtKB-KW"/>
</dbReference>
<dbReference type="Proteomes" id="UP000321571">
    <property type="component" value="Unassembled WGS sequence"/>
</dbReference>
<evidence type="ECO:0000256" key="4">
    <source>
        <dbReference type="ARBA" id="ARBA00022691"/>
    </source>
</evidence>
<reference evidence="7 8" key="1">
    <citation type="submission" date="2019-06" db="EMBL/GenBank/DDBJ databases">
        <title>Aeromicrobium sp. nov., isolated from a maize field.</title>
        <authorList>
            <person name="Lin S.-Y."/>
            <person name="Tsai C.-F."/>
            <person name="Young C.-C."/>
        </authorList>
    </citation>
    <scope>NUCLEOTIDE SEQUENCE [LARGE SCALE GENOMIC DNA]</scope>
    <source>
        <strain evidence="7 8">CC-CFT486</strain>
    </source>
</reference>
<dbReference type="Pfam" id="PF05175">
    <property type="entry name" value="MTS"/>
    <property type="match status" value="1"/>
</dbReference>
<dbReference type="EMBL" id="VDUX01000003">
    <property type="protein sequence ID" value="TXL61185.1"/>
    <property type="molecule type" value="Genomic_DNA"/>
</dbReference>
<feature type="domain" description="Methyltransferase small" evidence="6">
    <location>
        <begin position="78"/>
        <end position="168"/>
    </location>
</feature>
<dbReference type="CDD" id="cd02440">
    <property type="entry name" value="AdoMet_MTases"/>
    <property type="match status" value="1"/>
</dbReference>
<dbReference type="PANTHER" id="PTHR18895">
    <property type="entry name" value="HEMK METHYLTRANSFERASE"/>
    <property type="match status" value="1"/>
</dbReference>
<proteinExistence type="predicted"/>
<gene>
    <name evidence="7" type="ORF">FHP06_07035</name>
</gene>
<keyword evidence="8" id="KW-1185">Reference proteome</keyword>
<evidence type="ECO:0000313" key="7">
    <source>
        <dbReference type="EMBL" id="TXL61185.1"/>
    </source>
</evidence>
<dbReference type="SUPFAM" id="SSF53335">
    <property type="entry name" value="S-adenosyl-L-methionine-dependent methyltransferases"/>
    <property type="match status" value="1"/>
</dbReference>
<dbReference type="Gene3D" id="1.10.8.10">
    <property type="entry name" value="DNA helicase RuvA subunit, C-terminal domain"/>
    <property type="match status" value="1"/>
</dbReference>
<dbReference type="GO" id="GO:0102559">
    <property type="term" value="F:peptide chain release factor N(5)-glutamine methyltransferase activity"/>
    <property type="evidence" value="ECO:0007669"/>
    <property type="project" value="UniProtKB-EC"/>
</dbReference>
<dbReference type="AlphaFoldDB" id="A0A5C8NK00"/>
<dbReference type="Gene3D" id="3.40.50.150">
    <property type="entry name" value="Vaccinia Virus protein VP39"/>
    <property type="match status" value="1"/>
</dbReference>
<dbReference type="InterPro" id="IPR022446">
    <property type="entry name" value="MeTrfrase_put"/>
</dbReference>
<keyword evidence="3" id="KW-0808">Transferase</keyword>
<dbReference type="InterPro" id="IPR050320">
    <property type="entry name" value="N5-glutamine_MTase"/>
</dbReference>
<sequence>MLPADVSDITERLRAAGCVFAEDEARLLAGASSSPDEVEALVSRRVAGEPLEQILGWAEFCGERVAVEPGVFVPRRRSELLVDVTVGLLEGERVVLVDLCCGCGAIGRAVARRAGVELHAADVDAAAVRCARANLDGLGTVHEGDLFDALPDDLRGRVDVVVVNAPYVPTYAIAAMPPEARDHEPRVALDGGADGVDVHRRVIDGVHAWLRPAGHLVIETGREQSALTVAAMEQAGLTAEVVTDDDRDATAVVGVRR</sequence>
<evidence type="ECO:0000259" key="6">
    <source>
        <dbReference type="Pfam" id="PF05175"/>
    </source>
</evidence>
<comment type="caution">
    <text evidence="7">The sequence shown here is derived from an EMBL/GenBank/DDBJ whole genome shotgun (WGS) entry which is preliminary data.</text>
</comment>
<accession>A0A5C8NK00</accession>
<comment type="catalytic activity">
    <reaction evidence="5">
        <text>L-glutaminyl-[peptide chain release factor] + S-adenosyl-L-methionine = N(5)-methyl-L-glutaminyl-[peptide chain release factor] + S-adenosyl-L-homocysteine + H(+)</text>
        <dbReference type="Rhea" id="RHEA:42896"/>
        <dbReference type="Rhea" id="RHEA-COMP:10271"/>
        <dbReference type="Rhea" id="RHEA-COMP:10272"/>
        <dbReference type="ChEBI" id="CHEBI:15378"/>
        <dbReference type="ChEBI" id="CHEBI:30011"/>
        <dbReference type="ChEBI" id="CHEBI:57856"/>
        <dbReference type="ChEBI" id="CHEBI:59789"/>
        <dbReference type="ChEBI" id="CHEBI:61891"/>
        <dbReference type="EC" id="2.1.1.297"/>
    </reaction>
</comment>
<dbReference type="InterPro" id="IPR007848">
    <property type="entry name" value="Small_mtfrase_dom"/>
</dbReference>
<dbReference type="NCBIfam" id="TIGR00536">
    <property type="entry name" value="hemK_fam"/>
    <property type="match status" value="1"/>
</dbReference>
<evidence type="ECO:0000256" key="1">
    <source>
        <dbReference type="ARBA" id="ARBA00012771"/>
    </source>
</evidence>
<name>A0A5C8NK00_9ACTN</name>
<evidence type="ECO:0000256" key="3">
    <source>
        <dbReference type="ARBA" id="ARBA00022679"/>
    </source>
</evidence>
<dbReference type="EC" id="2.1.1.297" evidence="1"/>
<keyword evidence="4" id="KW-0949">S-adenosyl-L-methionine</keyword>
<evidence type="ECO:0000313" key="8">
    <source>
        <dbReference type="Proteomes" id="UP000321571"/>
    </source>
</evidence>
<dbReference type="PANTHER" id="PTHR18895:SF74">
    <property type="entry name" value="MTRF1L RELEASE FACTOR GLUTAMINE METHYLTRANSFERASE"/>
    <property type="match status" value="1"/>
</dbReference>
<evidence type="ECO:0000256" key="5">
    <source>
        <dbReference type="ARBA" id="ARBA00048391"/>
    </source>
</evidence>
<evidence type="ECO:0000256" key="2">
    <source>
        <dbReference type="ARBA" id="ARBA00022603"/>
    </source>
</evidence>
<keyword evidence="2" id="KW-0489">Methyltransferase</keyword>
<dbReference type="NCBIfam" id="TIGR03704">
    <property type="entry name" value="PrmC_rel_meth"/>
    <property type="match status" value="1"/>
</dbReference>
<protein>
    <recommendedName>
        <fullName evidence="1">peptide chain release factor N(5)-glutamine methyltransferase</fullName>
        <ecNumber evidence="1">2.1.1.297</ecNumber>
    </recommendedName>
</protein>
<organism evidence="7 8">
    <name type="scientific">Aeromicrobium terrae</name>
    <dbReference type="NCBI Taxonomy" id="2498846"/>
    <lineage>
        <taxon>Bacteria</taxon>
        <taxon>Bacillati</taxon>
        <taxon>Actinomycetota</taxon>
        <taxon>Actinomycetes</taxon>
        <taxon>Propionibacteriales</taxon>
        <taxon>Nocardioidaceae</taxon>
        <taxon>Aeromicrobium</taxon>
    </lineage>
</organism>
<dbReference type="RefSeq" id="WP_147685249.1">
    <property type="nucleotide sequence ID" value="NZ_VDUX01000003.1"/>
</dbReference>
<dbReference type="InterPro" id="IPR004556">
    <property type="entry name" value="HemK-like"/>
</dbReference>
<dbReference type="OrthoDB" id="9800643at2"/>
<dbReference type="InterPro" id="IPR029063">
    <property type="entry name" value="SAM-dependent_MTases_sf"/>
</dbReference>